<name>A0ABV4NXX6_9GAMM</name>
<dbReference type="Pfam" id="PF00561">
    <property type="entry name" value="Abhydrolase_1"/>
    <property type="match status" value="1"/>
</dbReference>
<keyword evidence="5" id="KW-1185">Reference proteome</keyword>
<dbReference type="InterPro" id="IPR029058">
    <property type="entry name" value="AB_hydrolase_fold"/>
</dbReference>
<comment type="similarity">
    <text evidence="1">Belongs to the peptidase S33 family.</text>
</comment>
<evidence type="ECO:0000259" key="3">
    <source>
        <dbReference type="Pfam" id="PF00561"/>
    </source>
</evidence>
<comment type="caution">
    <text evidence="4">The sequence shown here is derived from an EMBL/GenBank/DDBJ whole genome shotgun (WGS) entry which is preliminary data.</text>
</comment>
<sequence>MLNLERFKFFLAGFALVYFAGNAFAEQVKYKGWMGSNGAELYLEVSGHDASKPLILFLHGGPGDVELGLVPFQVTIGRALEEKYLVAYLHQRGAGKSLEVSDDTLTIKNNVQDVHNAVAFLKKHYKKDKVTLIGHSWGGGLAALYASEHPEGLEKLVFISSFQDAEVQAKTSLEATLQWAEKEGNHLAKQELKKYQESPAEHFQLLLNWASRANGGIANGADIRGFLAAENIDEKFPGWQSRRGRLADKMNNELQIMSVNGGIDNLQIPALFVVGQNDTITTPLQVKADYKRYKGSKCFSVLKDSHHLPFMDASERLEKTVLLFLEKSKCDSSV</sequence>
<dbReference type="InterPro" id="IPR002410">
    <property type="entry name" value="Peptidase_S33"/>
</dbReference>
<reference evidence="4 5" key="1">
    <citation type="submission" date="2024-08" db="EMBL/GenBank/DDBJ databases">
        <authorList>
            <person name="Ishaq N."/>
        </authorList>
    </citation>
    <scope>NUCLEOTIDE SEQUENCE [LARGE SCALE GENOMIC DNA]</scope>
    <source>
        <strain evidence="4 5">DSM 18651</strain>
    </source>
</reference>
<dbReference type="RefSeq" id="WP_371838160.1">
    <property type="nucleotide sequence ID" value="NZ_JBGMEK010000010.1"/>
</dbReference>
<dbReference type="PANTHER" id="PTHR43798">
    <property type="entry name" value="MONOACYLGLYCEROL LIPASE"/>
    <property type="match status" value="1"/>
</dbReference>
<evidence type="ECO:0000313" key="4">
    <source>
        <dbReference type="EMBL" id="MFA0810587.1"/>
    </source>
</evidence>
<organism evidence="4 5">
    <name type="scientific">Microbulbifer epialgicus</name>
    <dbReference type="NCBI Taxonomy" id="393907"/>
    <lineage>
        <taxon>Bacteria</taxon>
        <taxon>Pseudomonadati</taxon>
        <taxon>Pseudomonadota</taxon>
        <taxon>Gammaproteobacteria</taxon>
        <taxon>Cellvibrionales</taxon>
        <taxon>Microbulbiferaceae</taxon>
        <taxon>Microbulbifer</taxon>
    </lineage>
</organism>
<gene>
    <name evidence="4" type="ORF">ACCI49_06615</name>
</gene>
<dbReference type="Gene3D" id="3.40.50.1820">
    <property type="entry name" value="alpha/beta hydrolase"/>
    <property type="match status" value="1"/>
</dbReference>
<evidence type="ECO:0000256" key="2">
    <source>
        <dbReference type="ARBA" id="ARBA00022801"/>
    </source>
</evidence>
<evidence type="ECO:0000313" key="5">
    <source>
        <dbReference type="Proteomes" id="UP001569428"/>
    </source>
</evidence>
<feature type="domain" description="AB hydrolase-1" evidence="3">
    <location>
        <begin position="53"/>
        <end position="312"/>
    </location>
</feature>
<accession>A0ABV4NXX6</accession>
<dbReference type="InterPro" id="IPR000073">
    <property type="entry name" value="AB_hydrolase_1"/>
</dbReference>
<dbReference type="PANTHER" id="PTHR43798:SF33">
    <property type="entry name" value="HYDROLASE, PUTATIVE (AFU_ORTHOLOGUE AFUA_2G14860)-RELATED"/>
    <property type="match status" value="1"/>
</dbReference>
<dbReference type="PRINTS" id="PR00793">
    <property type="entry name" value="PROAMNOPTASE"/>
</dbReference>
<keyword evidence="2 4" id="KW-0378">Hydrolase</keyword>
<dbReference type="GO" id="GO:0016787">
    <property type="term" value="F:hydrolase activity"/>
    <property type="evidence" value="ECO:0007669"/>
    <property type="project" value="UniProtKB-KW"/>
</dbReference>
<dbReference type="Proteomes" id="UP001569428">
    <property type="component" value="Unassembled WGS sequence"/>
</dbReference>
<protein>
    <submittedName>
        <fullName evidence="4">Alpha/beta fold hydrolase</fullName>
    </submittedName>
</protein>
<dbReference type="EMBL" id="JBGMEK010000010">
    <property type="protein sequence ID" value="MFA0810587.1"/>
    <property type="molecule type" value="Genomic_DNA"/>
</dbReference>
<evidence type="ECO:0000256" key="1">
    <source>
        <dbReference type="ARBA" id="ARBA00010088"/>
    </source>
</evidence>
<dbReference type="SUPFAM" id="SSF53474">
    <property type="entry name" value="alpha/beta-Hydrolases"/>
    <property type="match status" value="1"/>
</dbReference>
<proteinExistence type="inferred from homology"/>
<dbReference type="InterPro" id="IPR050266">
    <property type="entry name" value="AB_hydrolase_sf"/>
</dbReference>